<proteinExistence type="predicted"/>
<dbReference type="EMBL" id="QGGU01000004">
    <property type="protein sequence ID" value="PWK52827.1"/>
    <property type="molecule type" value="Genomic_DNA"/>
</dbReference>
<dbReference type="PANTHER" id="PTHR24094:SF15">
    <property type="entry name" value="AMP-DEPENDENT SYNTHETASE_LIGASE DOMAIN-CONTAINING PROTEIN-RELATED"/>
    <property type="match status" value="1"/>
</dbReference>
<dbReference type="PANTHER" id="PTHR24094">
    <property type="entry name" value="SECRETED PROTEIN"/>
    <property type="match status" value="1"/>
</dbReference>
<evidence type="ECO:0000313" key="2">
    <source>
        <dbReference type="EMBL" id="PWK52827.1"/>
    </source>
</evidence>
<dbReference type="RefSeq" id="WP_109762816.1">
    <property type="nucleotide sequence ID" value="NZ_QGGU01000004.1"/>
</dbReference>
<evidence type="ECO:0000313" key="3">
    <source>
        <dbReference type="Proteomes" id="UP000245790"/>
    </source>
</evidence>
<dbReference type="InterPro" id="IPR011089">
    <property type="entry name" value="GmrSD_C"/>
</dbReference>
<organism evidence="2 3">
    <name type="scientific">Pleionea mediterranea</name>
    <dbReference type="NCBI Taxonomy" id="523701"/>
    <lineage>
        <taxon>Bacteria</taxon>
        <taxon>Pseudomonadati</taxon>
        <taxon>Pseudomonadota</taxon>
        <taxon>Gammaproteobacteria</taxon>
        <taxon>Oceanospirillales</taxon>
        <taxon>Pleioneaceae</taxon>
        <taxon>Pleionea</taxon>
    </lineage>
</organism>
<dbReference type="OrthoDB" id="5196645at2"/>
<name>A0A316GDU0_9GAMM</name>
<reference evidence="2 3" key="1">
    <citation type="submission" date="2018-05" db="EMBL/GenBank/DDBJ databases">
        <title>Genomic Encyclopedia of Type Strains, Phase IV (KMG-IV): sequencing the most valuable type-strain genomes for metagenomic binning, comparative biology and taxonomic classification.</title>
        <authorList>
            <person name="Goeker M."/>
        </authorList>
    </citation>
    <scope>NUCLEOTIDE SEQUENCE [LARGE SCALE GENOMIC DNA]</scope>
    <source>
        <strain evidence="2 3">DSM 25350</strain>
    </source>
</reference>
<comment type="caution">
    <text evidence="2">The sequence shown here is derived from an EMBL/GenBank/DDBJ whole genome shotgun (WGS) entry which is preliminary data.</text>
</comment>
<gene>
    <name evidence="2" type="ORF">C8D97_10445</name>
</gene>
<dbReference type="Proteomes" id="UP000245790">
    <property type="component" value="Unassembled WGS sequence"/>
</dbReference>
<sequence length="232" mass="26812">MKNWTLICLLVISFTAAPHSGRTDSSGGHRCSNKSISKGLCTGYHYHSRNHKKSISSSSKPISKNSKVVGPFSTLYDRKEWPHWIDTNNDCQNTRAELLIEHSLIEVKFRNNKRCSVISGRWYDHYSGKTWNKAGDVDIDHIVPLKWAHGHGGQHWSKQLKRTFANDHHNLLIVEDGLNQEKGAKGPDLWMPPNHPFRCDYVKKFDFIVKKYELNYAPSEKRIIDRMITRCQ</sequence>
<dbReference type="AlphaFoldDB" id="A0A316GDU0"/>
<accession>A0A316GDU0</accession>
<protein>
    <submittedName>
        <fullName evidence="2">Uncharacterized protein DUF1524</fullName>
    </submittedName>
</protein>
<evidence type="ECO:0000259" key="1">
    <source>
        <dbReference type="Pfam" id="PF07510"/>
    </source>
</evidence>
<feature type="domain" description="GmrSD restriction endonucleases C-terminal" evidence="1">
    <location>
        <begin position="103"/>
        <end position="200"/>
    </location>
</feature>
<keyword evidence="3" id="KW-1185">Reference proteome</keyword>
<dbReference type="NCBIfam" id="NF033223">
    <property type="entry name" value="YHYH_alt"/>
    <property type="match status" value="1"/>
</dbReference>
<dbReference type="Pfam" id="PF07510">
    <property type="entry name" value="GmrSD_C"/>
    <property type="match status" value="1"/>
</dbReference>
<dbReference type="InterPro" id="IPR047773">
    <property type="entry name" value="YHYH_dom_bact"/>
</dbReference>